<keyword evidence="2" id="KW-1185">Reference proteome</keyword>
<gene>
    <name evidence="1" type="ORF">PECAL_2P14690</name>
</gene>
<proteinExistence type="predicted"/>
<organism evidence="1 2">
    <name type="scientific">Pelagomonas calceolata</name>
    <dbReference type="NCBI Taxonomy" id="35677"/>
    <lineage>
        <taxon>Eukaryota</taxon>
        <taxon>Sar</taxon>
        <taxon>Stramenopiles</taxon>
        <taxon>Ochrophyta</taxon>
        <taxon>Pelagophyceae</taxon>
        <taxon>Pelagomonadales</taxon>
        <taxon>Pelagomonadaceae</taxon>
        <taxon>Pelagomonas</taxon>
    </lineage>
</organism>
<dbReference type="AlphaFoldDB" id="A0A8J2SEN4"/>
<evidence type="ECO:0000313" key="2">
    <source>
        <dbReference type="Proteomes" id="UP000789595"/>
    </source>
</evidence>
<dbReference type="EMBL" id="CAKKNE010000002">
    <property type="protein sequence ID" value="CAH0368403.1"/>
    <property type="molecule type" value="Genomic_DNA"/>
</dbReference>
<comment type="caution">
    <text evidence="1">The sequence shown here is derived from an EMBL/GenBank/DDBJ whole genome shotgun (WGS) entry which is preliminary data.</text>
</comment>
<reference evidence="1" key="1">
    <citation type="submission" date="2021-11" db="EMBL/GenBank/DDBJ databases">
        <authorList>
            <consortium name="Genoscope - CEA"/>
            <person name="William W."/>
        </authorList>
    </citation>
    <scope>NUCLEOTIDE SEQUENCE</scope>
</reference>
<accession>A0A8J2SEN4</accession>
<evidence type="ECO:0000313" key="1">
    <source>
        <dbReference type="EMBL" id="CAH0368403.1"/>
    </source>
</evidence>
<protein>
    <submittedName>
        <fullName evidence="1">Uncharacterized protein</fullName>
    </submittedName>
</protein>
<name>A0A8J2SEN4_9STRA</name>
<dbReference type="Proteomes" id="UP000789595">
    <property type="component" value="Unassembled WGS sequence"/>
</dbReference>
<sequence>MCMARGASQATMHRRYATVSLIAACVHGLTLPGDYARAASKLAGPVRTVSSVGCGDIEGVEEGTIVVEGTTATMVAADAVVYSAGDGADANFAGLLEAVEVDLALRASSGGARPPKVVVVVASNTKAAKKALDKMWAAAAKPPSMADVDRDAVLKATVVEDASAVAAALQAAGSTEGGAEAVAQLKAAQAFASKHASVSVEADAAEVSAAPSVVAAASKAIEEDLPRLAAALEARVQLASTFCETLGAECEGVVGDVLEAFDAAAGEGGALLKATRDSVARDARRALERTVLPAQLELLRAKAFGELKKKLKGLRIQRGVRQDAQKMVSQSVAFFDQKAKAALAKTAWSARAQKRDLEMFLSDYVQERLDAAVLGGTHIPGGRQGLRKLWPFPVALSFHWLQPAALGRAVDGAQGLTASDLKRFNVKAEDVGKPAFAIPDRLKNLGAGLRSSNAAPVE</sequence>